<protein>
    <submittedName>
        <fullName evidence="1">Uncharacterized protein</fullName>
    </submittedName>
</protein>
<name>A0ABN0TB81_9BURK</name>
<sequence>MQRAMCEGSCLPCEMNDSNGEPKHGPERHPLACYWMHGKEQYVNNRNPQAEIGVLTPLR</sequence>
<reference evidence="1 2" key="1">
    <citation type="journal article" date="2019" name="Int. J. Syst. Evol. Microbiol.">
        <title>The Global Catalogue of Microorganisms (GCM) 10K type strain sequencing project: providing services to taxonomists for standard genome sequencing and annotation.</title>
        <authorList>
            <consortium name="The Broad Institute Genomics Platform"/>
            <consortium name="The Broad Institute Genome Sequencing Center for Infectious Disease"/>
            <person name="Wu L."/>
            <person name="Ma J."/>
        </authorList>
    </citation>
    <scope>NUCLEOTIDE SEQUENCE [LARGE SCALE GENOMIC DNA]</scope>
    <source>
        <strain evidence="1 2">JCM 16240</strain>
    </source>
</reference>
<evidence type="ECO:0000313" key="1">
    <source>
        <dbReference type="EMBL" id="GAA0217373.1"/>
    </source>
</evidence>
<evidence type="ECO:0000313" key="2">
    <source>
        <dbReference type="Proteomes" id="UP001501176"/>
    </source>
</evidence>
<proteinExistence type="predicted"/>
<organism evidence="1 2">
    <name type="scientific">Castellaniella daejeonensis</name>
    <dbReference type="NCBI Taxonomy" id="659013"/>
    <lineage>
        <taxon>Bacteria</taxon>
        <taxon>Pseudomonadati</taxon>
        <taxon>Pseudomonadota</taxon>
        <taxon>Betaproteobacteria</taxon>
        <taxon>Burkholderiales</taxon>
        <taxon>Alcaligenaceae</taxon>
        <taxon>Castellaniella</taxon>
    </lineage>
</organism>
<accession>A0ABN0TB81</accession>
<keyword evidence="2" id="KW-1185">Reference proteome</keyword>
<comment type="caution">
    <text evidence="1">The sequence shown here is derived from an EMBL/GenBank/DDBJ whole genome shotgun (WGS) entry which is preliminary data.</text>
</comment>
<gene>
    <name evidence="1" type="ORF">GCM10009125_02950</name>
</gene>
<dbReference type="EMBL" id="BAAAFN010000004">
    <property type="protein sequence ID" value="GAA0217373.1"/>
    <property type="molecule type" value="Genomic_DNA"/>
</dbReference>
<dbReference type="Proteomes" id="UP001501176">
    <property type="component" value="Unassembled WGS sequence"/>
</dbReference>